<dbReference type="NCBIfam" id="TIGR00260">
    <property type="entry name" value="thrC"/>
    <property type="match status" value="1"/>
</dbReference>
<feature type="domain" description="Threonine synthase N-terminal" evidence="7">
    <location>
        <begin position="3"/>
        <end position="78"/>
    </location>
</feature>
<protein>
    <recommendedName>
        <fullName evidence="4">Threonine synthase</fullName>
        <ecNumber evidence="4">4.2.3.1</ecNumber>
    </recommendedName>
</protein>
<reference evidence="8" key="2">
    <citation type="submission" date="2021-04" db="EMBL/GenBank/DDBJ databases">
        <authorList>
            <person name="Gilroy R."/>
        </authorList>
    </citation>
    <scope>NUCLEOTIDE SEQUENCE</scope>
    <source>
        <strain evidence="8">ChiW7-2402</strain>
    </source>
</reference>
<evidence type="ECO:0000256" key="1">
    <source>
        <dbReference type="ARBA" id="ARBA00001933"/>
    </source>
</evidence>
<dbReference type="PANTHER" id="PTHR43515">
    <property type="entry name" value="THREONINE SYNTHASE-LIKE 1"/>
    <property type="match status" value="1"/>
</dbReference>
<dbReference type="Proteomes" id="UP000824102">
    <property type="component" value="Unassembled WGS sequence"/>
</dbReference>
<comment type="caution">
    <text evidence="8">The sequence shown here is derived from an EMBL/GenBank/DDBJ whole genome shotgun (WGS) entry which is preliminary data.</text>
</comment>
<evidence type="ECO:0000259" key="6">
    <source>
        <dbReference type="Pfam" id="PF00291"/>
    </source>
</evidence>
<accession>A0A9D2G3K3</accession>
<evidence type="ECO:0000313" key="9">
    <source>
        <dbReference type="Proteomes" id="UP000824102"/>
    </source>
</evidence>
<dbReference type="InterPro" id="IPR037158">
    <property type="entry name" value="Thr_synth_N_sf"/>
</dbReference>
<dbReference type="PANTHER" id="PTHR43515:SF1">
    <property type="entry name" value="THREONINE SYNTHASE-LIKE 1"/>
    <property type="match status" value="1"/>
</dbReference>
<name>A0A9D2G3K3_9FIRM</name>
<dbReference type="InterPro" id="IPR036052">
    <property type="entry name" value="TrpB-like_PALP_sf"/>
</dbReference>
<evidence type="ECO:0000256" key="4">
    <source>
        <dbReference type="NCBIfam" id="TIGR00260"/>
    </source>
</evidence>
<evidence type="ECO:0000313" key="8">
    <source>
        <dbReference type="EMBL" id="HIZ72553.1"/>
    </source>
</evidence>
<sequence length="498" mass="55726">MYFISTRGNERVTGAQAVVKGLAGDGGLFVPETFPAVSREELERMLGMDYPERAALVLSKYFDEYDKDELLSALKQAYSQFDDGDAAPLVKVENGMFMLELYHGPTCAFKDMALTVLPYLLRKGCDLLGIKETILILVATSGDTGKAALEGFRDREGVKIMAVYPDDGVSKMQKLQMCTQDGDNVNVVAVKGNFDDCQTTVKRIFHSEECREELAKRGIRLSSANSINFGRLAPQIAYYFSAYLDLVSSEQIRMGDKVDFTVPTGNFGNILAAYYAKQMGLPVGKLVCASNRNNVLTDFVLRGVYDSKRPFFKTMSPSMDILISSNLERLLYEISGRDAALTAERMQQLSKTGRYSVRAEELKSIREQFYAGYASEDDTVDCIYEFFTEYGYPMDPHTGVAMFVAERYQESLEKETPPVKPGPMVVVSTASPYKFPQAVYYALTGNDVKDSFKGIKRINLLTAMKVPESLKEIRYKPIRFKTSVTAEHIFDEVLKFVG</sequence>
<dbReference type="GO" id="GO:0004795">
    <property type="term" value="F:threonine synthase activity"/>
    <property type="evidence" value="ECO:0007669"/>
    <property type="project" value="UniProtKB-UniRule"/>
</dbReference>
<dbReference type="SUPFAM" id="SSF53686">
    <property type="entry name" value="Tryptophan synthase beta subunit-like PLP-dependent enzymes"/>
    <property type="match status" value="1"/>
</dbReference>
<gene>
    <name evidence="8" type="ORF">H9964_03105</name>
</gene>
<dbReference type="InterPro" id="IPR029144">
    <property type="entry name" value="Thr_synth_N"/>
</dbReference>
<feature type="domain" description="Tryptophan synthase beta chain-like PALP" evidence="6">
    <location>
        <begin position="97"/>
        <end position="415"/>
    </location>
</feature>
<dbReference type="GO" id="GO:0005737">
    <property type="term" value="C:cytoplasm"/>
    <property type="evidence" value="ECO:0007669"/>
    <property type="project" value="TreeGrafter"/>
</dbReference>
<dbReference type="InterPro" id="IPR004450">
    <property type="entry name" value="Thr_synthase-like"/>
</dbReference>
<dbReference type="Gene3D" id="3.90.1380.10">
    <property type="entry name" value="Threonine synthase, N-terminal domain"/>
    <property type="match status" value="1"/>
</dbReference>
<organism evidence="8 9">
    <name type="scientific">Candidatus Gallimonas intestinavium</name>
    <dbReference type="NCBI Taxonomy" id="2838603"/>
    <lineage>
        <taxon>Bacteria</taxon>
        <taxon>Bacillati</taxon>
        <taxon>Bacillota</taxon>
        <taxon>Clostridia</taxon>
        <taxon>Candidatus Gallimonas</taxon>
    </lineage>
</organism>
<dbReference type="CDD" id="cd01560">
    <property type="entry name" value="Thr-synth_2"/>
    <property type="match status" value="1"/>
</dbReference>
<evidence type="ECO:0000256" key="5">
    <source>
        <dbReference type="PIRSR" id="PIRSR604450-51"/>
    </source>
</evidence>
<evidence type="ECO:0000256" key="3">
    <source>
        <dbReference type="ARBA" id="ARBA00022898"/>
    </source>
</evidence>
<feature type="modified residue" description="N6-(pyridoxal phosphate)lysine" evidence="5">
    <location>
        <position position="110"/>
    </location>
</feature>
<comment type="similarity">
    <text evidence="2">Belongs to the threonine synthase family.</text>
</comment>
<dbReference type="Gene3D" id="3.40.50.1100">
    <property type="match status" value="2"/>
</dbReference>
<dbReference type="EC" id="4.2.3.1" evidence="4"/>
<dbReference type="InterPro" id="IPR001926">
    <property type="entry name" value="TrpB-like_PALP"/>
</dbReference>
<dbReference type="EMBL" id="DXBB01000050">
    <property type="protein sequence ID" value="HIZ72553.1"/>
    <property type="molecule type" value="Genomic_DNA"/>
</dbReference>
<reference evidence="8" key="1">
    <citation type="journal article" date="2021" name="PeerJ">
        <title>Extensive microbial diversity within the chicken gut microbiome revealed by metagenomics and culture.</title>
        <authorList>
            <person name="Gilroy R."/>
            <person name="Ravi A."/>
            <person name="Getino M."/>
            <person name="Pursley I."/>
            <person name="Horton D.L."/>
            <person name="Alikhan N.F."/>
            <person name="Baker D."/>
            <person name="Gharbi K."/>
            <person name="Hall N."/>
            <person name="Watson M."/>
            <person name="Adriaenssens E.M."/>
            <person name="Foster-Nyarko E."/>
            <person name="Jarju S."/>
            <person name="Secka A."/>
            <person name="Antonio M."/>
            <person name="Oren A."/>
            <person name="Chaudhuri R.R."/>
            <person name="La Ragione R."/>
            <person name="Hildebrand F."/>
            <person name="Pallen M.J."/>
        </authorList>
    </citation>
    <scope>NUCLEOTIDE SEQUENCE</scope>
    <source>
        <strain evidence="8">ChiW7-2402</strain>
    </source>
</reference>
<evidence type="ECO:0000259" key="7">
    <source>
        <dbReference type="Pfam" id="PF14821"/>
    </source>
</evidence>
<comment type="cofactor">
    <cofactor evidence="1 5">
        <name>pyridoxal 5'-phosphate</name>
        <dbReference type="ChEBI" id="CHEBI:597326"/>
    </cofactor>
</comment>
<keyword evidence="3 5" id="KW-0663">Pyridoxal phosphate</keyword>
<dbReference type="Pfam" id="PF00291">
    <property type="entry name" value="PALP"/>
    <property type="match status" value="1"/>
</dbReference>
<evidence type="ECO:0000256" key="2">
    <source>
        <dbReference type="ARBA" id="ARBA00005517"/>
    </source>
</evidence>
<keyword evidence="8" id="KW-0456">Lyase</keyword>
<dbReference type="AlphaFoldDB" id="A0A9D2G3K3"/>
<dbReference type="GO" id="GO:0009088">
    <property type="term" value="P:threonine biosynthetic process"/>
    <property type="evidence" value="ECO:0007669"/>
    <property type="project" value="UniProtKB-UniRule"/>
</dbReference>
<dbReference type="Pfam" id="PF14821">
    <property type="entry name" value="Thr_synth_N"/>
    <property type="match status" value="1"/>
</dbReference>
<proteinExistence type="inferred from homology"/>